<dbReference type="PANTHER" id="PTHR33692">
    <property type="entry name" value="RIBOSOME MATURATION FACTOR RIMM"/>
    <property type="match status" value="1"/>
</dbReference>
<accession>A0ABT8YMJ0</accession>
<dbReference type="InterPro" id="IPR011033">
    <property type="entry name" value="PRC_barrel-like_sf"/>
</dbReference>
<comment type="subunit">
    <text evidence="5">Binds ribosomal protein uS19.</text>
</comment>
<keyword evidence="1 5" id="KW-0963">Cytoplasm</keyword>
<reference evidence="8" key="1">
    <citation type="journal article" date="2015" name="Int. J. Syst. Evol. Microbiol.">
        <title>Rhizobium alvei sp. nov., isolated from a freshwater river.</title>
        <authorList>
            <person name="Sheu S.Y."/>
            <person name="Huang H.W."/>
            <person name="Young C.C."/>
            <person name="Chen W.M."/>
        </authorList>
    </citation>
    <scope>NUCLEOTIDE SEQUENCE</scope>
    <source>
        <strain evidence="8">TNR-22</strain>
    </source>
</reference>
<evidence type="ECO:0000313" key="9">
    <source>
        <dbReference type="Proteomes" id="UP001174932"/>
    </source>
</evidence>
<dbReference type="InterPro" id="IPR009000">
    <property type="entry name" value="Transl_B-barrel_sf"/>
</dbReference>
<feature type="domain" description="PRC-barrel" evidence="7">
    <location>
        <begin position="102"/>
        <end position="174"/>
    </location>
</feature>
<evidence type="ECO:0000256" key="3">
    <source>
        <dbReference type="ARBA" id="ARBA00022552"/>
    </source>
</evidence>
<dbReference type="InterPro" id="IPR002676">
    <property type="entry name" value="RimM_N"/>
</dbReference>
<dbReference type="InterPro" id="IPR011961">
    <property type="entry name" value="RimM"/>
</dbReference>
<protein>
    <recommendedName>
        <fullName evidence="5">Ribosome maturation factor RimM</fullName>
    </recommendedName>
</protein>
<evidence type="ECO:0000256" key="4">
    <source>
        <dbReference type="ARBA" id="ARBA00023186"/>
    </source>
</evidence>
<feature type="domain" description="RimM N-terminal" evidence="6">
    <location>
        <begin position="16"/>
        <end position="93"/>
    </location>
</feature>
<proteinExistence type="inferred from homology"/>
<keyword evidence="9" id="KW-1185">Reference proteome</keyword>
<dbReference type="Pfam" id="PF01782">
    <property type="entry name" value="RimM"/>
    <property type="match status" value="1"/>
</dbReference>
<dbReference type="InterPro" id="IPR036976">
    <property type="entry name" value="RimM_N_sf"/>
</dbReference>
<reference evidence="8" key="2">
    <citation type="submission" date="2023-07" db="EMBL/GenBank/DDBJ databases">
        <authorList>
            <person name="Shen H."/>
        </authorList>
    </citation>
    <scope>NUCLEOTIDE SEQUENCE</scope>
    <source>
        <strain evidence="8">TNR-22</strain>
    </source>
</reference>
<evidence type="ECO:0000256" key="1">
    <source>
        <dbReference type="ARBA" id="ARBA00022490"/>
    </source>
</evidence>
<keyword evidence="4 5" id="KW-0143">Chaperone</keyword>
<comment type="function">
    <text evidence="5">An accessory protein needed during the final step in the assembly of 30S ribosomal subunit, possibly for assembly of the head region. Essential for efficient processing of 16S rRNA. May be needed both before and after RbfA during the maturation of 16S rRNA. It has affinity for free ribosomal 30S subunits but not for 70S ribosomes.</text>
</comment>
<comment type="caution">
    <text evidence="8">The sequence shown here is derived from an EMBL/GenBank/DDBJ whole genome shotgun (WGS) entry which is preliminary data.</text>
</comment>
<keyword evidence="2 5" id="KW-0690">Ribosome biogenesis</keyword>
<comment type="domain">
    <text evidence="5">The PRC barrel domain binds ribosomal protein uS19.</text>
</comment>
<dbReference type="EMBL" id="JAUOZU010000008">
    <property type="protein sequence ID" value="MDO6964951.1"/>
    <property type="molecule type" value="Genomic_DNA"/>
</dbReference>
<sequence length="188" mass="20654">MVDGKPRTKLENPVLMGVIGGAQGLRGEVRVKSFTDDVMAISDYGTLYDAEGRAYEILDAREHKNMVVIRFRGINDRNAAEALNGRELFVDRDSLPDEELDEEEYFYADLEGLEALDADGNSYGIISGIFDFGAGDILELTRPGKRSQLIPFSEQSVLEIDFEGGTILIDPMAAGLIDTEEKPGDGDE</sequence>
<evidence type="ECO:0000259" key="7">
    <source>
        <dbReference type="Pfam" id="PF05239"/>
    </source>
</evidence>
<evidence type="ECO:0000256" key="5">
    <source>
        <dbReference type="HAMAP-Rule" id="MF_00014"/>
    </source>
</evidence>
<evidence type="ECO:0000313" key="8">
    <source>
        <dbReference type="EMBL" id="MDO6964951.1"/>
    </source>
</evidence>
<comment type="subcellular location">
    <subcellularLocation>
        <location evidence="5">Cytoplasm</location>
    </subcellularLocation>
</comment>
<evidence type="ECO:0000259" key="6">
    <source>
        <dbReference type="Pfam" id="PF01782"/>
    </source>
</evidence>
<gene>
    <name evidence="5 8" type="primary">rimM</name>
    <name evidence="8" type="ORF">Q4481_13365</name>
</gene>
<dbReference type="SUPFAM" id="SSF50447">
    <property type="entry name" value="Translation proteins"/>
    <property type="match status" value="1"/>
</dbReference>
<dbReference type="Gene3D" id="2.30.30.240">
    <property type="entry name" value="PRC-barrel domain"/>
    <property type="match status" value="1"/>
</dbReference>
<keyword evidence="3 5" id="KW-0698">rRNA processing</keyword>
<dbReference type="SUPFAM" id="SSF50346">
    <property type="entry name" value="PRC-barrel domain"/>
    <property type="match status" value="1"/>
</dbReference>
<name>A0ABT8YMJ0_9HYPH</name>
<dbReference type="PANTHER" id="PTHR33692:SF1">
    <property type="entry name" value="RIBOSOME MATURATION FACTOR RIMM"/>
    <property type="match status" value="1"/>
</dbReference>
<dbReference type="NCBIfam" id="TIGR02273">
    <property type="entry name" value="16S_RimM"/>
    <property type="match status" value="1"/>
</dbReference>
<evidence type="ECO:0000256" key="2">
    <source>
        <dbReference type="ARBA" id="ARBA00022517"/>
    </source>
</evidence>
<dbReference type="Pfam" id="PF05239">
    <property type="entry name" value="PRC"/>
    <property type="match status" value="1"/>
</dbReference>
<dbReference type="HAMAP" id="MF_00014">
    <property type="entry name" value="Ribosome_mat_RimM"/>
    <property type="match status" value="1"/>
</dbReference>
<organism evidence="8 9">
    <name type="scientific">Rhizobium alvei</name>
    <dbReference type="NCBI Taxonomy" id="1132659"/>
    <lineage>
        <taxon>Bacteria</taxon>
        <taxon>Pseudomonadati</taxon>
        <taxon>Pseudomonadota</taxon>
        <taxon>Alphaproteobacteria</taxon>
        <taxon>Hyphomicrobiales</taxon>
        <taxon>Rhizobiaceae</taxon>
        <taxon>Rhizobium/Agrobacterium group</taxon>
        <taxon>Rhizobium</taxon>
    </lineage>
</organism>
<dbReference type="Gene3D" id="2.40.30.60">
    <property type="entry name" value="RimM"/>
    <property type="match status" value="1"/>
</dbReference>
<dbReference type="RefSeq" id="WP_304376869.1">
    <property type="nucleotide sequence ID" value="NZ_JAUOZU010000008.1"/>
</dbReference>
<dbReference type="InterPro" id="IPR027275">
    <property type="entry name" value="PRC-brl_dom"/>
</dbReference>
<dbReference type="Proteomes" id="UP001174932">
    <property type="component" value="Unassembled WGS sequence"/>
</dbReference>
<comment type="similarity">
    <text evidence="5">Belongs to the RimM family.</text>
</comment>